<accession>A0ABP8GKV9</accession>
<dbReference type="SUPFAM" id="SSF53850">
    <property type="entry name" value="Periplasmic binding protein-like II"/>
    <property type="match status" value="1"/>
</dbReference>
<feature type="chain" id="PRO_5046259193" evidence="2">
    <location>
        <begin position="25"/>
        <end position="324"/>
    </location>
</feature>
<organism evidence="3 4">
    <name type="scientific">Pigmentiphaga soli</name>
    <dbReference type="NCBI Taxonomy" id="1007095"/>
    <lineage>
        <taxon>Bacteria</taxon>
        <taxon>Pseudomonadati</taxon>
        <taxon>Pseudomonadota</taxon>
        <taxon>Betaproteobacteria</taxon>
        <taxon>Burkholderiales</taxon>
        <taxon>Alcaligenaceae</taxon>
        <taxon>Pigmentiphaga</taxon>
    </lineage>
</organism>
<sequence length="324" mass="34347">MRFIQRSAAILLLLLGGAHAGAHAEPYPQGPVTVVVPFTAGGGSDNVARLISDRLSARLGQPFVVDNKPGASTNLGNELVARARPDGRTLLLGQVTLSINPTLMPGLKYDVMRDYVGVAHIGDAPVVLVTSTDFPARDLPSLVRYVREHPGKTNFASGGVGTSVHLAGELFKARAGVDMLHIPYRGSTQMVTDLIGGQIHMIFNTAPSVVQFVKAGKLRAIAVSGARRLDELPDVPTFAEAGMPDFDAPSWYGLMAPAGTAPEVVERLNATVEDILREPAVRAALTRIGVEPVGGGVPAFAAFLRAQQKMWGDVIRTAHVKIDN</sequence>
<dbReference type="EMBL" id="BAABFO010000003">
    <property type="protein sequence ID" value="GAA4326249.1"/>
    <property type="molecule type" value="Genomic_DNA"/>
</dbReference>
<comment type="caution">
    <text evidence="3">The sequence shown here is derived from an EMBL/GenBank/DDBJ whole genome shotgun (WGS) entry which is preliminary data.</text>
</comment>
<dbReference type="Proteomes" id="UP001501671">
    <property type="component" value="Unassembled WGS sequence"/>
</dbReference>
<dbReference type="InterPro" id="IPR005064">
    <property type="entry name" value="BUG"/>
</dbReference>
<dbReference type="Gene3D" id="3.40.190.150">
    <property type="entry name" value="Bordetella uptake gene, domain 1"/>
    <property type="match status" value="1"/>
</dbReference>
<dbReference type="RefSeq" id="WP_345246855.1">
    <property type="nucleotide sequence ID" value="NZ_BAABFO010000003.1"/>
</dbReference>
<dbReference type="InterPro" id="IPR042100">
    <property type="entry name" value="Bug_dom1"/>
</dbReference>
<dbReference type="Pfam" id="PF03401">
    <property type="entry name" value="TctC"/>
    <property type="match status" value="1"/>
</dbReference>
<dbReference type="PANTHER" id="PTHR42928:SF5">
    <property type="entry name" value="BLR1237 PROTEIN"/>
    <property type="match status" value="1"/>
</dbReference>
<dbReference type="Gene3D" id="3.40.190.10">
    <property type="entry name" value="Periplasmic binding protein-like II"/>
    <property type="match status" value="1"/>
</dbReference>
<feature type="signal peptide" evidence="2">
    <location>
        <begin position="1"/>
        <end position="24"/>
    </location>
</feature>
<comment type="similarity">
    <text evidence="1">Belongs to the UPF0065 (bug) family.</text>
</comment>
<protein>
    <submittedName>
        <fullName evidence="3">Tripartite tricarboxylate transporter substrate binding protein</fullName>
    </submittedName>
</protein>
<evidence type="ECO:0000313" key="3">
    <source>
        <dbReference type="EMBL" id="GAA4326249.1"/>
    </source>
</evidence>
<name>A0ABP8GKV9_9BURK</name>
<evidence type="ECO:0000313" key="4">
    <source>
        <dbReference type="Proteomes" id="UP001501671"/>
    </source>
</evidence>
<gene>
    <name evidence="3" type="ORF">GCM10023144_09480</name>
</gene>
<dbReference type="PANTHER" id="PTHR42928">
    <property type="entry name" value="TRICARBOXYLATE-BINDING PROTEIN"/>
    <property type="match status" value="1"/>
</dbReference>
<keyword evidence="4" id="KW-1185">Reference proteome</keyword>
<proteinExistence type="inferred from homology"/>
<reference evidence="4" key="1">
    <citation type="journal article" date="2019" name="Int. J. Syst. Evol. Microbiol.">
        <title>The Global Catalogue of Microorganisms (GCM) 10K type strain sequencing project: providing services to taxonomists for standard genome sequencing and annotation.</title>
        <authorList>
            <consortium name="The Broad Institute Genomics Platform"/>
            <consortium name="The Broad Institute Genome Sequencing Center for Infectious Disease"/>
            <person name="Wu L."/>
            <person name="Ma J."/>
        </authorList>
    </citation>
    <scope>NUCLEOTIDE SEQUENCE [LARGE SCALE GENOMIC DNA]</scope>
    <source>
        <strain evidence="4">JCM 17666</strain>
    </source>
</reference>
<keyword evidence="2" id="KW-0732">Signal</keyword>
<evidence type="ECO:0000256" key="2">
    <source>
        <dbReference type="SAM" id="SignalP"/>
    </source>
</evidence>
<evidence type="ECO:0000256" key="1">
    <source>
        <dbReference type="ARBA" id="ARBA00006987"/>
    </source>
</evidence>
<dbReference type="CDD" id="cd13578">
    <property type="entry name" value="PBP2_Bug27"/>
    <property type="match status" value="1"/>
</dbReference>
<dbReference type="PIRSF" id="PIRSF017082">
    <property type="entry name" value="YflP"/>
    <property type="match status" value="1"/>
</dbReference>